<organism evidence="1 2">
    <name type="scientific">Candidatus Merdivicinus excrementipullorum</name>
    <dbReference type="NCBI Taxonomy" id="2840867"/>
    <lineage>
        <taxon>Bacteria</taxon>
        <taxon>Bacillati</taxon>
        <taxon>Bacillota</taxon>
        <taxon>Clostridia</taxon>
        <taxon>Eubacteriales</taxon>
        <taxon>Oscillospiraceae</taxon>
        <taxon>Oscillospiraceae incertae sedis</taxon>
        <taxon>Candidatus Merdivicinus</taxon>
    </lineage>
</organism>
<accession>A0A9D1FM19</accession>
<name>A0A9D1FM19_9FIRM</name>
<reference evidence="1" key="2">
    <citation type="journal article" date="2021" name="PeerJ">
        <title>Extensive microbial diversity within the chicken gut microbiome revealed by metagenomics and culture.</title>
        <authorList>
            <person name="Gilroy R."/>
            <person name="Ravi A."/>
            <person name="Getino M."/>
            <person name="Pursley I."/>
            <person name="Horton D.L."/>
            <person name="Alikhan N.F."/>
            <person name="Baker D."/>
            <person name="Gharbi K."/>
            <person name="Hall N."/>
            <person name="Watson M."/>
            <person name="Adriaenssens E.M."/>
            <person name="Foster-Nyarko E."/>
            <person name="Jarju S."/>
            <person name="Secka A."/>
            <person name="Antonio M."/>
            <person name="Oren A."/>
            <person name="Chaudhuri R.R."/>
            <person name="La Ragione R."/>
            <person name="Hildebrand F."/>
            <person name="Pallen M.J."/>
        </authorList>
    </citation>
    <scope>NUCLEOTIDE SEQUENCE</scope>
    <source>
        <strain evidence="1">CHK199-13235</strain>
    </source>
</reference>
<dbReference type="EMBL" id="DVJP01000022">
    <property type="protein sequence ID" value="HIS75690.1"/>
    <property type="molecule type" value="Genomic_DNA"/>
</dbReference>
<dbReference type="SUPFAM" id="SSF53335">
    <property type="entry name" value="S-adenosyl-L-methionine-dependent methyltransferases"/>
    <property type="match status" value="1"/>
</dbReference>
<dbReference type="PANTHER" id="PTHR38451:SF1">
    <property type="entry name" value="TRNA (ADENINE(22)-N(1))-METHYLTRANSFERASE"/>
    <property type="match status" value="1"/>
</dbReference>
<dbReference type="GO" id="GO:0032259">
    <property type="term" value="P:methylation"/>
    <property type="evidence" value="ECO:0007669"/>
    <property type="project" value="UniProtKB-KW"/>
</dbReference>
<comment type="caution">
    <text evidence="1">The sequence shown here is derived from an EMBL/GenBank/DDBJ whole genome shotgun (WGS) entry which is preliminary data.</text>
</comment>
<dbReference type="Pfam" id="PF12847">
    <property type="entry name" value="Methyltransf_18"/>
    <property type="match status" value="1"/>
</dbReference>
<sequence>MKNLDGRLQAAADLVTPGGFLLDVGTDHGYLPIRLMEQGKIRGAIASDVNLNPLISAKMNIQAAGLGDKIETRLADGLSGIDLTEVTDIAIAGMGGMLIGDILEARSPLAGKHLILQPMTQAPYLRRWLCRNGYAIAAESPAEAGGKFYAVISARYEGNNWECDDFFAHVGKMPDALRSPQKRQLAGQYLKFLQNKLRVILRGMSQSASGDPAAEQYQEIYLQLDELLEREGLL</sequence>
<proteinExistence type="predicted"/>
<reference evidence="1" key="1">
    <citation type="submission" date="2020-10" db="EMBL/GenBank/DDBJ databases">
        <authorList>
            <person name="Gilroy R."/>
        </authorList>
    </citation>
    <scope>NUCLEOTIDE SEQUENCE</scope>
    <source>
        <strain evidence="1">CHK199-13235</strain>
    </source>
</reference>
<evidence type="ECO:0000313" key="1">
    <source>
        <dbReference type="EMBL" id="HIS75690.1"/>
    </source>
</evidence>
<gene>
    <name evidence="1" type="ORF">IAB51_02665</name>
</gene>
<dbReference type="InterPro" id="IPR029063">
    <property type="entry name" value="SAM-dependent_MTases_sf"/>
</dbReference>
<evidence type="ECO:0000313" key="2">
    <source>
        <dbReference type="Proteomes" id="UP000824002"/>
    </source>
</evidence>
<protein>
    <submittedName>
        <fullName evidence="1">SAM-dependent methyltransferase</fullName>
    </submittedName>
</protein>
<dbReference type="InterPro" id="IPR006901">
    <property type="entry name" value="TrmK"/>
</dbReference>
<dbReference type="Proteomes" id="UP000824002">
    <property type="component" value="Unassembled WGS sequence"/>
</dbReference>
<dbReference type="GO" id="GO:0160105">
    <property type="term" value="F:tRNA (adenine(22)-N1)-methyltransferase activity"/>
    <property type="evidence" value="ECO:0007669"/>
    <property type="project" value="InterPro"/>
</dbReference>
<keyword evidence="1" id="KW-0489">Methyltransferase</keyword>
<dbReference type="Gene3D" id="3.40.50.150">
    <property type="entry name" value="Vaccinia Virus protein VP39"/>
    <property type="match status" value="1"/>
</dbReference>
<dbReference type="PANTHER" id="PTHR38451">
    <property type="entry name" value="TRNA (ADENINE(22)-N(1))-METHYLTRANSFERASE"/>
    <property type="match status" value="1"/>
</dbReference>
<keyword evidence="1" id="KW-0808">Transferase</keyword>
<dbReference type="AlphaFoldDB" id="A0A9D1FM19"/>
<dbReference type="PIRSF" id="PIRSF018637">
    <property type="entry name" value="TrmK"/>
    <property type="match status" value="1"/>
</dbReference>